<reference evidence="2 3" key="1">
    <citation type="submission" date="2023-01" db="EMBL/GenBank/DDBJ databases">
        <title>Analysis of 21 Apiospora genomes using comparative genomics revels a genus with tremendous synthesis potential of carbohydrate active enzymes and secondary metabolites.</title>
        <authorList>
            <person name="Sorensen T."/>
        </authorList>
    </citation>
    <scope>NUCLEOTIDE SEQUENCE [LARGE SCALE GENOMIC DNA]</scope>
    <source>
        <strain evidence="2 3">CBS 33761</strain>
    </source>
</reference>
<feature type="compositionally biased region" description="Polar residues" evidence="1">
    <location>
        <begin position="63"/>
        <end position="78"/>
    </location>
</feature>
<accession>A0ABR1T0I1</accession>
<dbReference type="Proteomes" id="UP001444661">
    <property type="component" value="Unassembled WGS sequence"/>
</dbReference>
<keyword evidence="3" id="KW-1185">Reference proteome</keyword>
<organism evidence="2 3">
    <name type="scientific">Apiospora rasikravindrae</name>
    <dbReference type="NCBI Taxonomy" id="990691"/>
    <lineage>
        <taxon>Eukaryota</taxon>
        <taxon>Fungi</taxon>
        <taxon>Dikarya</taxon>
        <taxon>Ascomycota</taxon>
        <taxon>Pezizomycotina</taxon>
        <taxon>Sordariomycetes</taxon>
        <taxon>Xylariomycetidae</taxon>
        <taxon>Amphisphaeriales</taxon>
        <taxon>Apiosporaceae</taxon>
        <taxon>Apiospora</taxon>
    </lineage>
</organism>
<sequence>MCDSVILEPAEDQFRGLSSMCKLAGDAVVTDHDLPKPAIPQERVPYPYFSPTVRRIERYMGTSSPLSLPEQQQYLGSSNRQHRQHHHRRNNNNMEERPSPPRYAQVVKAEPQPQAQEPRALLRLGLRKKPAAREGI</sequence>
<gene>
    <name evidence="2" type="ORF">PG993_007881</name>
</gene>
<proteinExistence type="predicted"/>
<feature type="compositionally biased region" description="Basic residues" evidence="1">
    <location>
        <begin position="80"/>
        <end position="90"/>
    </location>
</feature>
<evidence type="ECO:0000313" key="2">
    <source>
        <dbReference type="EMBL" id="KAK8039470.1"/>
    </source>
</evidence>
<feature type="region of interest" description="Disordered" evidence="1">
    <location>
        <begin position="63"/>
        <end position="136"/>
    </location>
</feature>
<comment type="caution">
    <text evidence="2">The sequence shown here is derived from an EMBL/GenBank/DDBJ whole genome shotgun (WGS) entry which is preliminary data.</text>
</comment>
<dbReference type="EMBL" id="JAQQWK010000006">
    <property type="protein sequence ID" value="KAK8039470.1"/>
    <property type="molecule type" value="Genomic_DNA"/>
</dbReference>
<name>A0ABR1T0I1_9PEZI</name>
<evidence type="ECO:0000313" key="3">
    <source>
        <dbReference type="Proteomes" id="UP001444661"/>
    </source>
</evidence>
<protein>
    <submittedName>
        <fullName evidence="2">Uncharacterized protein</fullName>
    </submittedName>
</protein>
<evidence type="ECO:0000256" key="1">
    <source>
        <dbReference type="SAM" id="MobiDB-lite"/>
    </source>
</evidence>